<protein>
    <submittedName>
        <fullName evidence="1">Uncharacterized protein</fullName>
    </submittedName>
</protein>
<dbReference type="EMBL" id="CARXXK010000001">
    <property type="protein sequence ID" value="CAI6349555.1"/>
    <property type="molecule type" value="Genomic_DNA"/>
</dbReference>
<keyword evidence="2" id="KW-1185">Reference proteome</keyword>
<gene>
    <name evidence="1" type="ORF">MEUPH1_LOCUS6100</name>
</gene>
<evidence type="ECO:0000313" key="2">
    <source>
        <dbReference type="Proteomes" id="UP001160148"/>
    </source>
</evidence>
<name>A0AAV0W0E4_9HEMI</name>
<dbReference type="Proteomes" id="UP001160148">
    <property type="component" value="Unassembled WGS sequence"/>
</dbReference>
<accession>A0AAV0W0E4</accession>
<organism evidence="1 2">
    <name type="scientific">Macrosiphum euphorbiae</name>
    <name type="common">potato aphid</name>
    <dbReference type="NCBI Taxonomy" id="13131"/>
    <lineage>
        <taxon>Eukaryota</taxon>
        <taxon>Metazoa</taxon>
        <taxon>Ecdysozoa</taxon>
        <taxon>Arthropoda</taxon>
        <taxon>Hexapoda</taxon>
        <taxon>Insecta</taxon>
        <taxon>Pterygota</taxon>
        <taxon>Neoptera</taxon>
        <taxon>Paraneoptera</taxon>
        <taxon>Hemiptera</taxon>
        <taxon>Sternorrhyncha</taxon>
        <taxon>Aphidomorpha</taxon>
        <taxon>Aphidoidea</taxon>
        <taxon>Aphididae</taxon>
        <taxon>Macrosiphini</taxon>
        <taxon>Macrosiphum</taxon>
    </lineage>
</organism>
<evidence type="ECO:0000313" key="1">
    <source>
        <dbReference type="EMBL" id="CAI6349555.1"/>
    </source>
</evidence>
<reference evidence="1 2" key="1">
    <citation type="submission" date="2023-01" db="EMBL/GenBank/DDBJ databases">
        <authorList>
            <person name="Whitehead M."/>
        </authorList>
    </citation>
    <scope>NUCLEOTIDE SEQUENCE [LARGE SCALE GENOMIC DNA]</scope>
</reference>
<comment type="caution">
    <text evidence="1">The sequence shown here is derived from an EMBL/GenBank/DDBJ whole genome shotgun (WGS) entry which is preliminary data.</text>
</comment>
<sequence>MDEQIIKDVMSSYQIEPDNDSDELDDYFGPVPSISNDRAASRILEKFYYTKYEGTEYERKALFLINFD</sequence>
<dbReference type="AlphaFoldDB" id="A0AAV0W0E4"/>
<proteinExistence type="predicted"/>